<keyword evidence="3" id="KW-0413">Isomerase</keyword>
<evidence type="ECO:0000256" key="1">
    <source>
        <dbReference type="ARBA" id="ARBA00005446"/>
    </source>
</evidence>
<dbReference type="Pfam" id="PF00270">
    <property type="entry name" value="DEAD"/>
    <property type="match status" value="1"/>
</dbReference>
<evidence type="ECO:0000313" key="8">
    <source>
        <dbReference type="EMBL" id="KAJ7041687.1"/>
    </source>
</evidence>
<dbReference type="PANTHER" id="PTHR13710">
    <property type="entry name" value="DNA HELICASE RECQ FAMILY MEMBER"/>
    <property type="match status" value="1"/>
</dbReference>
<name>A0AAD6T9W8_9AGAR</name>
<sequence>MSENNPPKAWPPRRLPPPSDPTPGVIPTRTALNSVPNTPIGISHFPRTPLSAIPNRKIHRNGYETAPKTPSFIPFALNNIGHPRQKPFTVDKPQLLPTCPALDPSEWTSLAIKAGAIPANASVRGYQVRLSNLILRRGGDAIVIAPTGSGKSLTWTLPLLARKGGISLVITPYRRIIVSLNHCDGITSTFIYSEQNTLEDFERVAQGDMQVVYVCPEMLESPSFARLLHSPTWRSRLVFCSSLFFGARALVGLNSSSSLSSSGRSSDPNSLNGTSWVKSRSGRAR</sequence>
<dbReference type="EMBL" id="JARJCM010000015">
    <property type="protein sequence ID" value="KAJ7041687.1"/>
    <property type="molecule type" value="Genomic_DNA"/>
</dbReference>
<reference evidence="8" key="1">
    <citation type="submission" date="2023-03" db="EMBL/GenBank/DDBJ databases">
        <title>Massive genome expansion in bonnet fungi (Mycena s.s.) driven by repeated elements and novel gene families across ecological guilds.</title>
        <authorList>
            <consortium name="Lawrence Berkeley National Laboratory"/>
            <person name="Harder C.B."/>
            <person name="Miyauchi S."/>
            <person name="Viragh M."/>
            <person name="Kuo A."/>
            <person name="Thoen E."/>
            <person name="Andreopoulos B."/>
            <person name="Lu D."/>
            <person name="Skrede I."/>
            <person name="Drula E."/>
            <person name="Henrissat B."/>
            <person name="Morin E."/>
            <person name="Kohler A."/>
            <person name="Barry K."/>
            <person name="LaButti K."/>
            <person name="Morin E."/>
            <person name="Salamov A."/>
            <person name="Lipzen A."/>
            <person name="Mereny Z."/>
            <person name="Hegedus B."/>
            <person name="Baldrian P."/>
            <person name="Stursova M."/>
            <person name="Weitz H."/>
            <person name="Taylor A."/>
            <person name="Grigoriev I.V."/>
            <person name="Nagy L.G."/>
            <person name="Martin F."/>
            <person name="Kauserud H."/>
        </authorList>
    </citation>
    <scope>NUCLEOTIDE SEQUENCE</scope>
    <source>
        <strain evidence="8">CBHHK200</strain>
    </source>
</reference>
<feature type="region of interest" description="Disordered" evidence="6">
    <location>
        <begin position="257"/>
        <end position="285"/>
    </location>
</feature>
<comment type="catalytic activity">
    <reaction evidence="4">
        <text>Couples ATP hydrolysis with the unwinding of duplex DNA by translocating in the 3'-5' direction.</text>
        <dbReference type="EC" id="5.6.2.4"/>
    </reaction>
</comment>
<dbReference type="GO" id="GO:0009378">
    <property type="term" value="F:four-way junction helicase activity"/>
    <property type="evidence" value="ECO:0007669"/>
    <property type="project" value="TreeGrafter"/>
</dbReference>
<gene>
    <name evidence="8" type="ORF">C8F04DRAFT_1031111</name>
</gene>
<protein>
    <recommendedName>
        <fullName evidence="5">DNA 3'-5' helicase</fullName>
        <ecNumber evidence="5">5.6.2.4</ecNumber>
    </recommendedName>
</protein>
<evidence type="ECO:0000256" key="4">
    <source>
        <dbReference type="ARBA" id="ARBA00034617"/>
    </source>
</evidence>
<organism evidence="8 9">
    <name type="scientific">Mycena alexandri</name>
    <dbReference type="NCBI Taxonomy" id="1745969"/>
    <lineage>
        <taxon>Eukaryota</taxon>
        <taxon>Fungi</taxon>
        <taxon>Dikarya</taxon>
        <taxon>Basidiomycota</taxon>
        <taxon>Agaricomycotina</taxon>
        <taxon>Agaricomycetes</taxon>
        <taxon>Agaricomycetidae</taxon>
        <taxon>Agaricales</taxon>
        <taxon>Marasmiineae</taxon>
        <taxon>Mycenaceae</taxon>
        <taxon>Mycena</taxon>
    </lineage>
</organism>
<evidence type="ECO:0000256" key="3">
    <source>
        <dbReference type="ARBA" id="ARBA00023235"/>
    </source>
</evidence>
<evidence type="ECO:0000313" key="9">
    <source>
        <dbReference type="Proteomes" id="UP001218188"/>
    </source>
</evidence>
<evidence type="ECO:0000256" key="6">
    <source>
        <dbReference type="SAM" id="MobiDB-lite"/>
    </source>
</evidence>
<dbReference type="GO" id="GO:0003677">
    <property type="term" value="F:DNA binding"/>
    <property type="evidence" value="ECO:0007669"/>
    <property type="project" value="UniProtKB-KW"/>
</dbReference>
<dbReference type="GO" id="GO:0006310">
    <property type="term" value="P:DNA recombination"/>
    <property type="evidence" value="ECO:0007669"/>
    <property type="project" value="TreeGrafter"/>
</dbReference>
<comment type="caution">
    <text evidence="8">The sequence shown here is derived from an EMBL/GenBank/DDBJ whole genome shotgun (WGS) entry which is preliminary data.</text>
</comment>
<keyword evidence="2" id="KW-0238">DNA-binding</keyword>
<evidence type="ECO:0000256" key="5">
    <source>
        <dbReference type="ARBA" id="ARBA00034808"/>
    </source>
</evidence>
<dbReference type="GO" id="GO:0005737">
    <property type="term" value="C:cytoplasm"/>
    <property type="evidence" value="ECO:0007669"/>
    <property type="project" value="TreeGrafter"/>
</dbReference>
<feature type="region of interest" description="Disordered" evidence="6">
    <location>
        <begin position="1"/>
        <end position="24"/>
    </location>
</feature>
<dbReference type="AlphaFoldDB" id="A0AAD6T9W8"/>
<evidence type="ECO:0000256" key="2">
    <source>
        <dbReference type="ARBA" id="ARBA00023125"/>
    </source>
</evidence>
<dbReference type="EC" id="5.6.2.4" evidence="5"/>
<dbReference type="GO" id="GO:0043138">
    <property type="term" value="F:3'-5' DNA helicase activity"/>
    <property type="evidence" value="ECO:0007669"/>
    <property type="project" value="UniProtKB-EC"/>
</dbReference>
<evidence type="ECO:0000259" key="7">
    <source>
        <dbReference type="Pfam" id="PF00270"/>
    </source>
</evidence>
<feature type="compositionally biased region" description="Low complexity" evidence="6">
    <location>
        <begin position="257"/>
        <end position="272"/>
    </location>
</feature>
<dbReference type="PANTHER" id="PTHR13710:SF105">
    <property type="entry name" value="ATP-DEPENDENT DNA HELICASE Q1"/>
    <property type="match status" value="1"/>
</dbReference>
<comment type="similarity">
    <text evidence="1">Belongs to the helicase family. RecQ subfamily.</text>
</comment>
<dbReference type="InterPro" id="IPR027417">
    <property type="entry name" value="P-loop_NTPase"/>
</dbReference>
<dbReference type="GO" id="GO:0005694">
    <property type="term" value="C:chromosome"/>
    <property type="evidence" value="ECO:0007669"/>
    <property type="project" value="TreeGrafter"/>
</dbReference>
<dbReference type="GO" id="GO:0005524">
    <property type="term" value="F:ATP binding"/>
    <property type="evidence" value="ECO:0007669"/>
    <property type="project" value="InterPro"/>
</dbReference>
<keyword evidence="9" id="KW-1185">Reference proteome</keyword>
<dbReference type="InterPro" id="IPR011545">
    <property type="entry name" value="DEAD/DEAH_box_helicase_dom"/>
</dbReference>
<feature type="domain" description="DEAD/DEAH-box helicase" evidence="7">
    <location>
        <begin position="127"/>
        <end position="221"/>
    </location>
</feature>
<dbReference type="SUPFAM" id="SSF52540">
    <property type="entry name" value="P-loop containing nucleoside triphosphate hydrolases"/>
    <property type="match status" value="1"/>
</dbReference>
<dbReference type="Proteomes" id="UP001218188">
    <property type="component" value="Unassembled WGS sequence"/>
</dbReference>
<dbReference type="GO" id="GO:0006281">
    <property type="term" value="P:DNA repair"/>
    <property type="evidence" value="ECO:0007669"/>
    <property type="project" value="TreeGrafter"/>
</dbReference>
<dbReference type="Gene3D" id="3.40.50.300">
    <property type="entry name" value="P-loop containing nucleotide triphosphate hydrolases"/>
    <property type="match status" value="1"/>
</dbReference>
<accession>A0AAD6T9W8</accession>
<proteinExistence type="inferred from homology"/>
<feature type="compositionally biased region" description="Pro residues" evidence="6">
    <location>
        <begin position="8"/>
        <end position="21"/>
    </location>
</feature>